<organism evidence="1 2">
    <name type="scientific">Dactylonectria macrodidyma</name>
    <dbReference type="NCBI Taxonomy" id="307937"/>
    <lineage>
        <taxon>Eukaryota</taxon>
        <taxon>Fungi</taxon>
        <taxon>Dikarya</taxon>
        <taxon>Ascomycota</taxon>
        <taxon>Pezizomycotina</taxon>
        <taxon>Sordariomycetes</taxon>
        <taxon>Hypocreomycetidae</taxon>
        <taxon>Hypocreales</taxon>
        <taxon>Nectriaceae</taxon>
        <taxon>Dactylonectria</taxon>
    </lineage>
</organism>
<dbReference type="EMBL" id="JAGMUV010000047">
    <property type="protein sequence ID" value="KAH7110183.1"/>
    <property type="molecule type" value="Genomic_DNA"/>
</dbReference>
<dbReference type="Proteomes" id="UP000738349">
    <property type="component" value="Unassembled WGS sequence"/>
</dbReference>
<evidence type="ECO:0000313" key="1">
    <source>
        <dbReference type="EMBL" id="KAH7110183.1"/>
    </source>
</evidence>
<feature type="non-terminal residue" evidence="1">
    <location>
        <position position="1"/>
    </location>
</feature>
<dbReference type="AlphaFoldDB" id="A0A9P9D054"/>
<proteinExistence type="predicted"/>
<reference evidence="1" key="1">
    <citation type="journal article" date="2021" name="Nat. Commun.">
        <title>Genetic determinants of endophytism in the Arabidopsis root mycobiome.</title>
        <authorList>
            <person name="Mesny F."/>
            <person name="Miyauchi S."/>
            <person name="Thiergart T."/>
            <person name="Pickel B."/>
            <person name="Atanasova L."/>
            <person name="Karlsson M."/>
            <person name="Huettel B."/>
            <person name="Barry K.W."/>
            <person name="Haridas S."/>
            <person name="Chen C."/>
            <person name="Bauer D."/>
            <person name="Andreopoulos W."/>
            <person name="Pangilinan J."/>
            <person name="LaButti K."/>
            <person name="Riley R."/>
            <person name="Lipzen A."/>
            <person name="Clum A."/>
            <person name="Drula E."/>
            <person name="Henrissat B."/>
            <person name="Kohler A."/>
            <person name="Grigoriev I.V."/>
            <person name="Martin F.M."/>
            <person name="Hacquard S."/>
        </authorList>
    </citation>
    <scope>NUCLEOTIDE SEQUENCE</scope>
    <source>
        <strain evidence="1">MPI-CAGE-AT-0147</strain>
    </source>
</reference>
<gene>
    <name evidence="1" type="ORF">EDB81DRAFT_588479</name>
</gene>
<name>A0A9P9D054_9HYPO</name>
<comment type="caution">
    <text evidence="1">The sequence shown here is derived from an EMBL/GenBank/DDBJ whole genome shotgun (WGS) entry which is preliminary data.</text>
</comment>
<keyword evidence="2" id="KW-1185">Reference proteome</keyword>
<sequence length="67" mass="7660">QVQLTVTTQAIPRRRPGRPPILTTAQVEELIEFVCASKNGRRMAFDQIPRALGWSCSEYAIRYALRK</sequence>
<evidence type="ECO:0000313" key="2">
    <source>
        <dbReference type="Proteomes" id="UP000738349"/>
    </source>
</evidence>
<protein>
    <submittedName>
        <fullName evidence="1">Uncharacterized protein</fullName>
    </submittedName>
</protein>
<dbReference type="OrthoDB" id="5151590at2759"/>
<feature type="non-terminal residue" evidence="1">
    <location>
        <position position="67"/>
    </location>
</feature>
<accession>A0A9P9D054</accession>